<keyword evidence="3" id="KW-1185">Reference proteome</keyword>
<reference evidence="2" key="1">
    <citation type="submission" date="2023-10" db="EMBL/GenBank/DDBJ databases">
        <title>Genome assemblies of two species of porcelain crab, Petrolisthes cinctipes and Petrolisthes manimaculis (Anomura: Porcellanidae).</title>
        <authorList>
            <person name="Angst P."/>
        </authorList>
    </citation>
    <scope>NUCLEOTIDE SEQUENCE</scope>
    <source>
        <strain evidence="2">PB745_01</strain>
        <tissue evidence="2">Gill</tissue>
    </source>
</reference>
<dbReference type="AlphaFoldDB" id="A0AAE1GE87"/>
<evidence type="ECO:0000313" key="2">
    <source>
        <dbReference type="EMBL" id="KAK3887928.1"/>
    </source>
</evidence>
<organism evidence="2 3">
    <name type="scientific">Petrolisthes cinctipes</name>
    <name type="common">Flat porcelain crab</name>
    <dbReference type="NCBI Taxonomy" id="88211"/>
    <lineage>
        <taxon>Eukaryota</taxon>
        <taxon>Metazoa</taxon>
        <taxon>Ecdysozoa</taxon>
        <taxon>Arthropoda</taxon>
        <taxon>Crustacea</taxon>
        <taxon>Multicrustacea</taxon>
        <taxon>Malacostraca</taxon>
        <taxon>Eumalacostraca</taxon>
        <taxon>Eucarida</taxon>
        <taxon>Decapoda</taxon>
        <taxon>Pleocyemata</taxon>
        <taxon>Anomura</taxon>
        <taxon>Galatheoidea</taxon>
        <taxon>Porcellanidae</taxon>
        <taxon>Petrolisthes</taxon>
    </lineage>
</organism>
<gene>
    <name evidence="2" type="ORF">Pcinc_007978</name>
</gene>
<evidence type="ECO:0000313" key="3">
    <source>
        <dbReference type="Proteomes" id="UP001286313"/>
    </source>
</evidence>
<comment type="caution">
    <text evidence="2">The sequence shown here is derived from an EMBL/GenBank/DDBJ whole genome shotgun (WGS) entry which is preliminary data.</text>
</comment>
<evidence type="ECO:0000259" key="1">
    <source>
        <dbReference type="Pfam" id="PF20700"/>
    </source>
</evidence>
<dbReference type="InterPro" id="IPR049012">
    <property type="entry name" value="Mutator_transp_dom"/>
</dbReference>
<protein>
    <recommendedName>
        <fullName evidence="1">Mutator-like transposase domain-containing protein</fullName>
    </recommendedName>
</protein>
<dbReference type="Proteomes" id="UP001286313">
    <property type="component" value="Unassembled WGS sequence"/>
</dbReference>
<proteinExistence type="predicted"/>
<accession>A0AAE1GE87</accession>
<feature type="domain" description="Mutator-like transposase" evidence="1">
    <location>
        <begin position="3"/>
        <end position="109"/>
    </location>
</feature>
<dbReference type="EMBL" id="JAWQEG010000600">
    <property type="protein sequence ID" value="KAK3887928.1"/>
    <property type="molecule type" value="Genomic_DNA"/>
</dbReference>
<dbReference type="Pfam" id="PF20700">
    <property type="entry name" value="Mutator"/>
    <property type="match status" value="1"/>
</dbReference>
<sequence>MLWGRSVAKCKFRYTQVVSDGNSKGITAVQTLGPYGVPIEKFECVNHVAKRLGTALLNASKNLRLGGKGEGTLTKDKVLRMAHYFGKAIKQETTVEHMKNAIFATLKHCKVQTFTPNTAVAQMVNSLGVFIRGL</sequence>
<name>A0AAE1GE87_PETCI</name>